<feature type="binding site" evidence="13">
    <location>
        <position position="278"/>
    </location>
    <ligand>
        <name>substrate</name>
    </ligand>
</feature>
<dbReference type="PRINTS" id="PR00461">
    <property type="entry name" value="PLPEROXIDASE"/>
</dbReference>
<evidence type="ECO:0000256" key="12">
    <source>
        <dbReference type="ARBA" id="ARBA00023324"/>
    </source>
</evidence>
<keyword evidence="10 15" id="KW-1015">Disulfide bond</keyword>
<comment type="cofactor">
    <cofactor evidence="14">
        <name>Ca(2+)</name>
        <dbReference type="ChEBI" id="CHEBI:29108"/>
    </cofactor>
    <text evidence="14">Binds 2 calcium ions per subunit.</text>
</comment>
<dbReference type="PROSITE" id="PS00435">
    <property type="entry name" value="PEROXIDASE_1"/>
    <property type="match status" value="1"/>
</dbReference>
<feature type="binding site" evidence="14">
    <location>
        <position position="189"/>
    </location>
    <ligand>
        <name>Ca(2+)</name>
        <dbReference type="ChEBI" id="CHEBI:29108"/>
        <label>1</label>
    </ligand>
</feature>
<keyword evidence="19" id="KW-1185">Reference proteome</keyword>
<dbReference type="AlphaFoldDB" id="A0AAV7G335"/>
<feature type="disulfide bond" evidence="15">
    <location>
        <begin position="236"/>
        <end position="430"/>
    </location>
</feature>
<dbReference type="InterPro" id="IPR002016">
    <property type="entry name" value="Haem_peroxidase"/>
</dbReference>
<keyword evidence="4" id="KW-0575">Peroxidase</keyword>
<evidence type="ECO:0000256" key="7">
    <source>
        <dbReference type="ARBA" id="ARBA00022837"/>
    </source>
</evidence>
<name>A0AAV7G335_DENCH</name>
<feature type="binding site" evidence="14">
    <location>
        <position position="309"/>
    </location>
    <ligand>
        <name>Ca(2+)</name>
        <dbReference type="ChEBI" id="CHEBI:29108"/>
        <label>2</label>
    </ligand>
</feature>
<feature type="binding site" evidence="14">
    <location>
        <position position="185"/>
    </location>
    <ligand>
        <name>Ca(2+)</name>
        <dbReference type="ChEBI" id="CHEBI:29108"/>
        <label>1</label>
    </ligand>
</feature>
<evidence type="ECO:0000256" key="6">
    <source>
        <dbReference type="ARBA" id="ARBA00022723"/>
    </source>
</evidence>
<feature type="binding site" evidence="14">
    <location>
        <position position="362"/>
    </location>
    <ligand>
        <name>Ca(2+)</name>
        <dbReference type="ChEBI" id="CHEBI:29108"/>
        <label>2</label>
    </ligand>
</feature>
<dbReference type="GO" id="GO:0046872">
    <property type="term" value="F:metal ion binding"/>
    <property type="evidence" value="ECO:0007669"/>
    <property type="project" value="UniProtKB-KW"/>
</dbReference>
<evidence type="ECO:0000256" key="9">
    <source>
        <dbReference type="ARBA" id="ARBA00023004"/>
    </source>
</evidence>
<accession>A0AAV7G335</accession>
<feature type="domain" description="Plant heme peroxidase family profile" evidence="17">
    <location>
        <begin position="185"/>
        <end position="434"/>
    </location>
</feature>
<dbReference type="Gene3D" id="1.10.520.10">
    <property type="match status" value="1"/>
</dbReference>
<feature type="transmembrane region" description="Helical" evidence="16">
    <location>
        <begin position="71"/>
        <end position="92"/>
    </location>
</feature>
<evidence type="ECO:0000256" key="13">
    <source>
        <dbReference type="PIRSR" id="PIRSR600823-2"/>
    </source>
</evidence>
<evidence type="ECO:0000313" key="18">
    <source>
        <dbReference type="EMBL" id="KAH0450597.1"/>
    </source>
</evidence>
<dbReference type="GO" id="GO:0042744">
    <property type="term" value="P:hydrogen peroxide catabolic process"/>
    <property type="evidence" value="ECO:0007669"/>
    <property type="project" value="UniProtKB-KW"/>
</dbReference>
<dbReference type="GO" id="GO:0006979">
    <property type="term" value="P:response to oxidative stress"/>
    <property type="evidence" value="ECO:0007669"/>
    <property type="project" value="InterPro"/>
</dbReference>
<dbReference type="InterPro" id="IPR033905">
    <property type="entry name" value="Secretory_peroxidase"/>
</dbReference>
<evidence type="ECO:0000256" key="10">
    <source>
        <dbReference type="ARBA" id="ARBA00023157"/>
    </source>
</evidence>
<dbReference type="PANTHER" id="PTHR31388">
    <property type="entry name" value="PEROXIDASE 72-RELATED"/>
    <property type="match status" value="1"/>
</dbReference>
<dbReference type="Pfam" id="PF00141">
    <property type="entry name" value="peroxidase"/>
    <property type="match status" value="1"/>
</dbReference>
<dbReference type="SUPFAM" id="SSF48113">
    <property type="entry name" value="Heme-dependent peroxidases"/>
    <property type="match status" value="1"/>
</dbReference>
<keyword evidence="7 14" id="KW-0106">Calcium</keyword>
<keyword evidence="16" id="KW-0812">Transmembrane</keyword>
<sequence length="434" mass="47759">MRSRSVVGREASVTPTTRRAIALNLALDACDEPLQEDAYGYLNKPYKRYVNDRGILINLARRHERNNSKHVGIKFSLIDFFGVIFIVLQVFFVCGLKIELNGLSTRSSSRELEIPLRILCNFLDINTELGVLLNLFPLCWFCFSSAVHNLLRQSCPLALQIIKNGPSEKRNAWELRYSAFIFMTVSVCDGSILLDDTPTFTGEKTALPNKNSVRGFDVINTIKANVESACKQVVSCADIVTVAARDSVVALGGPDWDVLLGRRDSLTANLSQANTDLPGPQLNLSALISAFSKKGLNVQDMVALSGAHTIGKARCITFRSRIYNDTNINASFASSLRANCSTSSSNDSNLAPLDTVSPTNFDNSYYNNLLNEKGLLHSDQQLYNGNFTDSQVIDYVDNPANFFIDFTNAIIIMGNISPLTGTAGEIRLNCSKIN</sequence>
<dbReference type="Gene3D" id="1.10.420.10">
    <property type="entry name" value="Peroxidase, domain 2"/>
    <property type="match status" value="1"/>
</dbReference>
<keyword evidence="16" id="KW-1133">Transmembrane helix</keyword>
<gene>
    <name evidence="18" type="ORF">IEQ34_021289</name>
</gene>
<feature type="binding site" evidence="14">
    <location>
        <position position="203"/>
    </location>
    <ligand>
        <name>Ca(2+)</name>
        <dbReference type="ChEBI" id="CHEBI:29108"/>
        <label>1</label>
    </ligand>
</feature>
<evidence type="ECO:0000256" key="11">
    <source>
        <dbReference type="ARBA" id="ARBA00023180"/>
    </source>
</evidence>
<feature type="disulfide bond" evidence="15">
    <location>
        <begin position="155"/>
        <end position="230"/>
    </location>
</feature>
<proteinExistence type="inferred from homology"/>
<dbReference type="GO" id="GO:0140825">
    <property type="term" value="F:lactoperoxidase activity"/>
    <property type="evidence" value="ECO:0007669"/>
    <property type="project" value="UniProtKB-EC"/>
</dbReference>
<evidence type="ECO:0000313" key="19">
    <source>
        <dbReference type="Proteomes" id="UP000775213"/>
    </source>
</evidence>
<comment type="cofactor">
    <cofactor evidence="14">
        <name>heme b</name>
        <dbReference type="ChEBI" id="CHEBI:60344"/>
    </cofactor>
    <text evidence="14">Binds 1 heme b (iron(II)-protoporphyrin IX) group per subunit.</text>
</comment>
<protein>
    <recommendedName>
        <fullName evidence="3">peroxidase</fullName>
        <ecNumber evidence="3">1.11.1.7</ecNumber>
    </recommendedName>
</protein>
<evidence type="ECO:0000256" key="8">
    <source>
        <dbReference type="ARBA" id="ARBA00023002"/>
    </source>
</evidence>
<feature type="disulfide bond" evidence="15">
    <location>
        <begin position="315"/>
        <end position="340"/>
    </location>
</feature>
<evidence type="ECO:0000259" key="17">
    <source>
        <dbReference type="PROSITE" id="PS50873"/>
    </source>
</evidence>
<feature type="binding site" evidence="14">
    <location>
        <position position="354"/>
    </location>
    <ligand>
        <name>Ca(2+)</name>
        <dbReference type="ChEBI" id="CHEBI:29108"/>
        <label>2</label>
    </ligand>
</feature>
<dbReference type="PRINTS" id="PR00458">
    <property type="entry name" value="PEROXIDASE"/>
</dbReference>
<dbReference type="EMBL" id="JAGFBR010000018">
    <property type="protein sequence ID" value="KAH0450597.1"/>
    <property type="molecule type" value="Genomic_DNA"/>
</dbReference>
<dbReference type="FunFam" id="1.10.420.10:FF:000006">
    <property type="entry name" value="Peroxidase"/>
    <property type="match status" value="1"/>
</dbReference>
<evidence type="ECO:0000256" key="14">
    <source>
        <dbReference type="PIRSR" id="PIRSR600823-3"/>
    </source>
</evidence>
<dbReference type="PROSITE" id="PS50873">
    <property type="entry name" value="PEROXIDASE_4"/>
    <property type="match status" value="1"/>
</dbReference>
<dbReference type="InterPro" id="IPR010255">
    <property type="entry name" value="Haem_peroxidase_sf"/>
</dbReference>
<evidence type="ECO:0000256" key="16">
    <source>
        <dbReference type="SAM" id="Phobius"/>
    </source>
</evidence>
<dbReference type="PANTHER" id="PTHR31388:SF247">
    <property type="entry name" value="PEROXIDASE"/>
    <property type="match status" value="1"/>
</dbReference>
<dbReference type="InterPro" id="IPR019793">
    <property type="entry name" value="Peroxidases_heam-ligand_BS"/>
</dbReference>
<comment type="caution">
    <text evidence="18">The sequence shown here is derived from an EMBL/GenBank/DDBJ whole genome shotgun (WGS) entry which is preliminary data.</text>
</comment>
<keyword evidence="8" id="KW-0560">Oxidoreductase</keyword>
<keyword evidence="5" id="KW-0349">Heme</keyword>
<organism evidence="18 19">
    <name type="scientific">Dendrobium chrysotoxum</name>
    <name type="common">Orchid</name>
    <dbReference type="NCBI Taxonomy" id="161865"/>
    <lineage>
        <taxon>Eukaryota</taxon>
        <taxon>Viridiplantae</taxon>
        <taxon>Streptophyta</taxon>
        <taxon>Embryophyta</taxon>
        <taxon>Tracheophyta</taxon>
        <taxon>Spermatophyta</taxon>
        <taxon>Magnoliopsida</taxon>
        <taxon>Liliopsida</taxon>
        <taxon>Asparagales</taxon>
        <taxon>Orchidaceae</taxon>
        <taxon>Epidendroideae</taxon>
        <taxon>Malaxideae</taxon>
        <taxon>Dendrobiinae</taxon>
        <taxon>Dendrobium</taxon>
    </lineage>
</organism>
<evidence type="ECO:0000256" key="5">
    <source>
        <dbReference type="ARBA" id="ARBA00022617"/>
    </source>
</evidence>
<dbReference type="Proteomes" id="UP000775213">
    <property type="component" value="Unassembled WGS sequence"/>
</dbReference>
<keyword evidence="11" id="KW-0325">Glycoprotein</keyword>
<feature type="binding site" description="axial binding residue" evidence="14">
    <location>
        <position position="308"/>
    </location>
    <ligand>
        <name>heme b</name>
        <dbReference type="ChEBI" id="CHEBI:60344"/>
    </ligand>
    <ligandPart>
        <name>Fe</name>
        <dbReference type="ChEBI" id="CHEBI:18248"/>
    </ligandPart>
</feature>
<feature type="binding site" evidence="14">
    <location>
        <position position="191"/>
    </location>
    <ligand>
        <name>Ca(2+)</name>
        <dbReference type="ChEBI" id="CHEBI:29108"/>
        <label>1</label>
    </ligand>
</feature>
<comment type="catalytic activity">
    <reaction evidence="1">
        <text>2 a phenolic donor + H2O2 = 2 a phenolic radical donor + 2 H2O</text>
        <dbReference type="Rhea" id="RHEA:56136"/>
        <dbReference type="ChEBI" id="CHEBI:15377"/>
        <dbReference type="ChEBI" id="CHEBI:16240"/>
        <dbReference type="ChEBI" id="CHEBI:139520"/>
        <dbReference type="ChEBI" id="CHEBI:139521"/>
        <dbReference type="EC" id="1.11.1.7"/>
    </reaction>
</comment>
<dbReference type="CDD" id="cd00693">
    <property type="entry name" value="secretory_peroxidase"/>
    <property type="match status" value="1"/>
</dbReference>
<evidence type="ECO:0000256" key="1">
    <source>
        <dbReference type="ARBA" id="ARBA00000189"/>
    </source>
</evidence>
<dbReference type="GO" id="GO:0020037">
    <property type="term" value="F:heme binding"/>
    <property type="evidence" value="ECO:0007669"/>
    <property type="project" value="InterPro"/>
</dbReference>
<keyword evidence="9 14" id="KW-0408">Iron</keyword>
<keyword evidence="12" id="KW-0376">Hydrogen peroxide</keyword>
<keyword evidence="16" id="KW-0472">Membrane</keyword>
<reference evidence="18 19" key="1">
    <citation type="journal article" date="2021" name="Hortic Res">
        <title>Chromosome-scale assembly of the Dendrobium chrysotoxum genome enhances the understanding of orchid evolution.</title>
        <authorList>
            <person name="Zhang Y."/>
            <person name="Zhang G.Q."/>
            <person name="Zhang D."/>
            <person name="Liu X.D."/>
            <person name="Xu X.Y."/>
            <person name="Sun W.H."/>
            <person name="Yu X."/>
            <person name="Zhu X."/>
            <person name="Wang Z.W."/>
            <person name="Zhao X."/>
            <person name="Zhong W.Y."/>
            <person name="Chen H."/>
            <person name="Yin W.L."/>
            <person name="Huang T."/>
            <person name="Niu S.C."/>
            <person name="Liu Z.J."/>
        </authorList>
    </citation>
    <scope>NUCLEOTIDE SEQUENCE [LARGE SCALE GENOMIC DNA]</scope>
    <source>
        <strain evidence="18">Lindl</strain>
    </source>
</reference>
<evidence type="ECO:0000256" key="15">
    <source>
        <dbReference type="PIRSR" id="PIRSR600823-5"/>
    </source>
</evidence>
<evidence type="ECO:0000256" key="3">
    <source>
        <dbReference type="ARBA" id="ARBA00012313"/>
    </source>
</evidence>
<evidence type="ECO:0000256" key="4">
    <source>
        <dbReference type="ARBA" id="ARBA00022559"/>
    </source>
</evidence>
<comment type="similarity">
    <text evidence="2">Belongs to the peroxidase family. Ascorbate peroxidase subfamily.</text>
</comment>
<keyword evidence="6 14" id="KW-0479">Metal-binding</keyword>
<evidence type="ECO:0000256" key="2">
    <source>
        <dbReference type="ARBA" id="ARBA00006873"/>
    </source>
</evidence>
<dbReference type="EC" id="1.11.1.7" evidence="3"/>
<dbReference type="InterPro" id="IPR000823">
    <property type="entry name" value="Peroxidase_pln"/>
</dbReference>